<evidence type="ECO:0000256" key="4">
    <source>
        <dbReference type="ARBA" id="ARBA00022881"/>
    </source>
</evidence>
<keyword evidence="8" id="KW-0175">Coiled coil</keyword>
<dbReference type="InterPro" id="IPR010994">
    <property type="entry name" value="RuvA_2-like"/>
</dbReference>
<evidence type="ECO:0000313" key="12">
    <source>
        <dbReference type="EMBL" id="GCE04379.1"/>
    </source>
</evidence>
<dbReference type="InterPro" id="IPR001162">
    <property type="entry name" value="UvrC_RNase_H_dom"/>
</dbReference>
<evidence type="ECO:0000256" key="3">
    <source>
        <dbReference type="ARBA" id="ARBA00022769"/>
    </source>
</evidence>
<dbReference type="OrthoDB" id="9804933at2"/>
<dbReference type="CDD" id="cd10434">
    <property type="entry name" value="GIY-YIG_UvrC_Cho"/>
    <property type="match status" value="1"/>
</dbReference>
<keyword evidence="13" id="KW-1185">Reference proteome</keyword>
<dbReference type="Gene3D" id="4.10.860.10">
    <property type="entry name" value="UVR domain"/>
    <property type="match status" value="1"/>
</dbReference>
<comment type="caution">
    <text evidence="12">The sequence shown here is derived from an EMBL/GenBank/DDBJ whole genome shotgun (WGS) entry which is preliminary data.</text>
</comment>
<dbReference type="Pfam" id="PF08459">
    <property type="entry name" value="UvrC_RNaseH_dom"/>
    <property type="match status" value="1"/>
</dbReference>
<dbReference type="InterPro" id="IPR001943">
    <property type="entry name" value="UVR_dom"/>
</dbReference>
<dbReference type="Pfam" id="PF14520">
    <property type="entry name" value="HHH_5"/>
    <property type="match status" value="1"/>
</dbReference>
<protein>
    <recommendedName>
        <fullName evidence="7">UvrABC system protein C</fullName>
        <shortName evidence="7">Protein UvrC</shortName>
    </recommendedName>
    <alternativeName>
        <fullName evidence="7">Excinuclease ABC subunit C</fullName>
    </alternativeName>
</protein>
<reference evidence="13" key="1">
    <citation type="submission" date="2018-12" db="EMBL/GenBank/DDBJ databases">
        <title>Tengunoibacter tsumagoiensis gen. nov., sp. nov., Dictyobacter kobayashii sp. nov., D. alpinus sp. nov., and D. joshuensis sp. nov. and description of Dictyobacteraceae fam. nov. within the order Ktedonobacterales isolated from Tengu-no-mugimeshi.</title>
        <authorList>
            <person name="Wang C.M."/>
            <person name="Zheng Y."/>
            <person name="Sakai Y."/>
            <person name="Toyoda A."/>
            <person name="Minakuchi Y."/>
            <person name="Abe K."/>
            <person name="Yokota A."/>
            <person name="Yabe S."/>
        </authorList>
    </citation>
    <scope>NUCLEOTIDE SEQUENCE [LARGE SCALE GENOMIC DNA]</scope>
    <source>
        <strain evidence="13">S-27</strain>
    </source>
</reference>
<dbReference type="PANTHER" id="PTHR30562:SF1">
    <property type="entry name" value="UVRABC SYSTEM PROTEIN C"/>
    <property type="match status" value="1"/>
</dbReference>
<evidence type="ECO:0000256" key="8">
    <source>
        <dbReference type="SAM" id="Coils"/>
    </source>
</evidence>
<evidence type="ECO:0000259" key="11">
    <source>
        <dbReference type="PROSITE" id="PS50165"/>
    </source>
</evidence>
<evidence type="ECO:0000259" key="10">
    <source>
        <dbReference type="PROSITE" id="PS50164"/>
    </source>
</evidence>
<keyword evidence="2 7" id="KW-0227">DNA damage</keyword>
<dbReference type="GO" id="GO:0009432">
    <property type="term" value="P:SOS response"/>
    <property type="evidence" value="ECO:0007669"/>
    <property type="project" value="UniProtKB-UniRule"/>
</dbReference>
<dbReference type="GO" id="GO:0005737">
    <property type="term" value="C:cytoplasm"/>
    <property type="evidence" value="ECO:0007669"/>
    <property type="project" value="UniProtKB-SubCell"/>
</dbReference>
<comment type="similarity">
    <text evidence="7">Belongs to the UvrC family.</text>
</comment>
<dbReference type="InterPro" id="IPR000305">
    <property type="entry name" value="GIY-YIG_endonuc"/>
</dbReference>
<dbReference type="SUPFAM" id="SSF46600">
    <property type="entry name" value="C-terminal UvrC-binding domain of UvrB"/>
    <property type="match status" value="1"/>
</dbReference>
<name>A0A401ZC00_9CHLR</name>
<dbReference type="InterPro" id="IPR004791">
    <property type="entry name" value="UvrC"/>
</dbReference>
<feature type="coiled-coil region" evidence="8">
    <location>
        <begin position="222"/>
        <end position="261"/>
    </location>
</feature>
<dbReference type="InterPro" id="IPR038476">
    <property type="entry name" value="UvrC_RNase_H_dom_sf"/>
</dbReference>
<gene>
    <name evidence="7 12" type="primary">uvrC</name>
    <name evidence="12" type="ORF">KDAU_17080</name>
</gene>
<proteinExistence type="inferred from homology"/>
<feature type="domain" description="UVR" evidence="9">
    <location>
        <begin position="219"/>
        <end position="254"/>
    </location>
</feature>
<dbReference type="Gene3D" id="3.30.420.340">
    <property type="entry name" value="UvrC, RNAse H endonuclease domain"/>
    <property type="match status" value="1"/>
</dbReference>
<feature type="domain" description="GIY-YIG" evidence="10">
    <location>
        <begin position="14"/>
        <end position="93"/>
    </location>
</feature>
<comment type="function">
    <text evidence="7">The UvrABC repair system catalyzes the recognition and processing of DNA lesions. UvrC both incises the 5' and 3' sides of the lesion. The N-terminal half is responsible for the 3' incision and the C-terminal half is responsible for the 5' incision.</text>
</comment>
<evidence type="ECO:0000256" key="6">
    <source>
        <dbReference type="ARBA" id="ARBA00023236"/>
    </source>
</evidence>
<dbReference type="InterPro" id="IPR050066">
    <property type="entry name" value="UvrABC_protein_C"/>
</dbReference>
<dbReference type="SMART" id="SM00465">
    <property type="entry name" value="GIYc"/>
    <property type="match status" value="1"/>
</dbReference>
<dbReference type="Pfam" id="PF01541">
    <property type="entry name" value="GIY-YIG"/>
    <property type="match status" value="1"/>
</dbReference>
<dbReference type="GO" id="GO:0009380">
    <property type="term" value="C:excinuclease repair complex"/>
    <property type="evidence" value="ECO:0007669"/>
    <property type="project" value="InterPro"/>
</dbReference>
<keyword evidence="5 7" id="KW-0234">DNA repair</keyword>
<accession>A0A401ZC00</accession>
<dbReference type="NCBIfam" id="TIGR00194">
    <property type="entry name" value="uvrC"/>
    <property type="match status" value="1"/>
</dbReference>
<dbReference type="SUPFAM" id="SSF82771">
    <property type="entry name" value="GIY-YIG endonuclease"/>
    <property type="match status" value="1"/>
</dbReference>
<dbReference type="InterPro" id="IPR003583">
    <property type="entry name" value="Hlx-hairpin-Hlx_DNA-bd_motif"/>
</dbReference>
<organism evidence="12 13">
    <name type="scientific">Dictyobacter aurantiacus</name>
    <dbReference type="NCBI Taxonomy" id="1936993"/>
    <lineage>
        <taxon>Bacteria</taxon>
        <taxon>Bacillati</taxon>
        <taxon>Chloroflexota</taxon>
        <taxon>Ktedonobacteria</taxon>
        <taxon>Ktedonobacterales</taxon>
        <taxon>Dictyobacteraceae</taxon>
        <taxon>Dictyobacter</taxon>
    </lineage>
</organism>
<evidence type="ECO:0000256" key="7">
    <source>
        <dbReference type="HAMAP-Rule" id="MF_00203"/>
    </source>
</evidence>
<keyword evidence="6 7" id="KW-0742">SOS response</keyword>
<evidence type="ECO:0000256" key="2">
    <source>
        <dbReference type="ARBA" id="ARBA00022763"/>
    </source>
</evidence>
<dbReference type="Gene3D" id="1.10.150.20">
    <property type="entry name" value="5' to 3' exonuclease, C-terminal subdomain"/>
    <property type="match status" value="1"/>
</dbReference>
<dbReference type="SMART" id="SM00278">
    <property type="entry name" value="HhH1"/>
    <property type="match status" value="2"/>
</dbReference>
<dbReference type="SUPFAM" id="SSF47781">
    <property type="entry name" value="RuvA domain 2-like"/>
    <property type="match status" value="1"/>
</dbReference>
<comment type="subunit">
    <text evidence="7">Interacts with UvrB in an incision complex.</text>
</comment>
<dbReference type="GO" id="GO:0009381">
    <property type="term" value="F:excinuclease ABC activity"/>
    <property type="evidence" value="ECO:0007669"/>
    <property type="project" value="UniProtKB-UniRule"/>
</dbReference>
<dbReference type="PROSITE" id="PS50164">
    <property type="entry name" value="GIY_YIG"/>
    <property type="match status" value="1"/>
</dbReference>
<dbReference type="EMBL" id="BIFQ01000001">
    <property type="protein sequence ID" value="GCE04379.1"/>
    <property type="molecule type" value="Genomic_DNA"/>
</dbReference>
<evidence type="ECO:0000313" key="13">
    <source>
        <dbReference type="Proteomes" id="UP000287224"/>
    </source>
</evidence>
<dbReference type="NCBIfam" id="NF001824">
    <property type="entry name" value="PRK00558.1-5"/>
    <property type="match status" value="1"/>
</dbReference>
<feature type="domain" description="UvrC family homology region profile" evidence="11">
    <location>
        <begin position="271"/>
        <end position="541"/>
    </location>
</feature>
<dbReference type="HAMAP" id="MF_00203">
    <property type="entry name" value="UvrC"/>
    <property type="match status" value="1"/>
</dbReference>
<keyword evidence="1 7" id="KW-0963">Cytoplasm</keyword>
<dbReference type="RefSeq" id="WP_126595538.1">
    <property type="nucleotide sequence ID" value="NZ_BIFQ01000001.1"/>
</dbReference>
<dbReference type="PROSITE" id="PS50151">
    <property type="entry name" value="UVR"/>
    <property type="match status" value="1"/>
</dbReference>
<dbReference type="PANTHER" id="PTHR30562">
    <property type="entry name" value="UVRC/OXIDOREDUCTASE"/>
    <property type="match status" value="1"/>
</dbReference>
<dbReference type="InterPro" id="IPR047296">
    <property type="entry name" value="GIY-YIG_UvrC_Cho"/>
</dbReference>
<evidence type="ECO:0000256" key="1">
    <source>
        <dbReference type="ARBA" id="ARBA00022490"/>
    </source>
</evidence>
<dbReference type="AlphaFoldDB" id="A0A401ZC00"/>
<evidence type="ECO:0000259" key="9">
    <source>
        <dbReference type="PROSITE" id="PS50151"/>
    </source>
</evidence>
<evidence type="ECO:0000256" key="5">
    <source>
        <dbReference type="ARBA" id="ARBA00023204"/>
    </source>
</evidence>
<dbReference type="Pfam" id="PF02151">
    <property type="entry name" value="UVR"/>
    <property type="match status" value="1"/>
</dbReference>
<keyword evidence="4 7" id="KW-0267">Excision nuclease</keyword>
<keyword evidence="3 7" id="KW-0228">DNA excision</keyword>
<dbReference type="Proteomes" id="UP000287224">
    <property type="component" value="Unassembled WGS sequence"/>
</dbReference>
<dbReference type="Gene3D" id="3.40.1440.10">
    <property type="entry name" value="GIY-YIG endonuclease"/>
    <property type="match status" value="1"/>
</dbReference>
<dbReference type="GO" id="GO:0006289">
    <property type="term" value="P:nucleotide-excision repair"/>
    <property type="evidence" value="ECO:0007669"/>
    <property type="project" value="UniProtKB-UniRule"/>
</dbReference>
<dbReference type="FunFam" id="4.10.860.10:FF:000002">
    <property type="entry name" value="UvrABC system protein C"/>
    <property type="match status" value="1"/>
</dbReference>
<comment type="subcellular location">
    <subcellularLocation>
        <location evidence="7">Cytoplasm</location>
    </subcellularLocation>
</comment>
<dbReference type="InterPro" id="IPR036876">
    <property type="entry name" value="UVR_dom_sf"/>
</dbReference>
<sequence length="672" mass="76313">MNEKIQSVLKSLPHKPGIYLMKDAEGTIIYVGKAISLYNRVRSYFLESTDHSPKNRSMVAKIDDIEFLVVQNEVEALVLESNYIKQYRPKYNVLLRDDKSYPYIKVALTEDFPRVYRVRSFHHDGNRYFGPYTNSGAVDATLDLLNKLFAFRTCRYDASVWAPPAKGEPPTGWKQKLLPRPCTQYYIHRCTAPCVAYTTREEYDAIIKQVILFLEGKHDEVLKDLQTKMDKAAEELNFEEAARLRDRIQAVERVLEKQRIINTDAQDDQDVIALASGDDETCALVFFFRAGKLVGREYFILQGTRDSSPGEVMGSFMQQFYQSSPHVPSEIIVEVEPDDRQVVQNWLRERRKGSATGGSSAVTITAPKRGDKVQLVNMVKNNAKEVLEQQRIKWLTDSQKTQFALEEIQQAINLETPPRRIECYDISNTQGTNSVGAMVVFEAGRPKKEEYRRFKIKQVEGPNDYASHQEVLRRRFRRAAGTATTSIPSSPTDDISAPIGETVDEIIQDGGNEELHHDWAMPDLVIIDGGRGQLNAALQVMRELKLDIPVIGVAKEEGSHTKLNTAEEIYTPVSPEPIILPRNSQGLYLLQRIRDEAHRFGLTYHQKLRSNRTFKSVLDEIPGIGPKRKQALLKHFGSVRAISAASLEDLTALDGMTRDAAEKVKEYIGRME</sequence>
<dbReference type="PROSITE" id="PS50165">
    <property type="entry name" value="UVRC"/>
    <property type="match status" value="1"/>
</dbReference>
<dbReference type="GO" id="GO:0003677">
    <property type="term" value="F:DNA binding"/>
    <property type="evidence" value="ECO:0007669"/>
    <property type="project" value="UniProtKB-UniRule"/>
</dbReference>
<dbReference type="InterPro" id="IPR035901">
    <property type="entry name" value="GIY-YIG_endonuc_sf"/>
</dbReference>
<dbReference type="FunFam" id="3.40.1440.10:FF:000001">
    <property type="entry name" value="UvrABC system protein C"/>
    <property type="match status" value="1"/>
</dbReference>
<dbReference type="Pfam" id="PF22920">
    <property type="entry name" value="UvrC_RNaseH"/>
    <property type="match status" value="1"/>
</dbReference>